<protein>
    <recommendedName>
        <fullName evidence="1">site-specific DNA-methyltransferase (adenine-specific)</fullName>
        <ecNumber evidence="1">2.1.1.72</ecNumber>
    </recommendedName>
</protein>
<dbReference type="Pfam" id="PF20465">
    <property type="entry name" value="MmeI_hel"/>
    <property type="match status" value="1"/>
</dbReference>
<keyword evidence="2 9" id="KW-0489">Methyltransferase</keyword>
<evidence type="ECO:0000259" key="8">
    <source>
        <dbReference type="Pfam" id="PF20473"/>
    </source>
</evidence>
<evidence type="ECO:0000256" key="5">
    <source>
        <dbReference type="SAM" id="Coils"/>
    </source>
</evidence>
<dbReference type="Pfam" id="PF20464">
    <property type="entry name" value="MmeI_N"/>
    <property type="match status" value="1"/>
</dbReference>
<evidence type="ECO:0000256" key="3">
    <source>
        <dbReference type="ARBA" id="ARBA00022679"/>
    </source>
</evidence>
<feature type="domain" description="MmeI-like DNA-methyltransferase" evidence="8">
    <location>
        <begin position="358"/>
        <end position="500"/>
    </location>
</feature>
<feature type="domain" description="MmeI-like helicase spacer" evidence="7">
    <location>
        <begin position="186"/>
        <end position="255"/>
    </location>
</feature>
<dbReference type="GO" id="GO:0003676">
    <property type="term" value="F:nucleic acid binding"/>
    <property type="evidence" value="ECO:0007669"/>
    <property type="project" value="InterPro"/>
</dbReference>
<evidence type="ECO:0000256" key="2">
    <source>
        <dbReference type="ARBA" id="ARBA00022603"/>
    </source>
</evidence>
<evidence type="ECO:0000256" key="4">
    <source>
        <dbReference type="ARBA" id="ARBA00047942"/>
    </source>
</evidence>
<dbReference type="InterPro" id="IPR029063">
    <property type="entry name" value="SAM-dependent_MTases_sf"/>
</dbReference>
<keyword evidence="5" id="KW-0175">Coiled coil</keyword>
<dbReference type="PROSITE" id="PS00092">
    <property type="entry name" value="N6_MTASE"/>
    <property type="match status" value="1"/>
</dbReference>
<dbReference type="PANTHER" id="PTHR33841:SF1">
    <property type="entry name" value="DNA METHYLTRANSFERASE A"/>
    <property type="match status" value="1"/>
</dbReference>
<dbReference type="GO" id="GO:0032259">
    <property type="term" value="P:methylation"/>
    <property type="evidence" value="ECO:0007669"/>
    <property type="project" value="UniProtKB-KW"/>
</dbReference>
<dbReference type="InterPro" id="IPR050953">
    <property type="entry name" value="N4_N6_ade-DNA_methylase"/>
</dbReference>
<dbReference type="Proteomes" id="UP000253941">
    <property type="component" value="Unassembled WGS sequence"/>
</dbReference>
<keyword evidence="10" id="KW-1185">Reference proteome</keyword>
<dbReference type="AlphaFoldDB" id="A0A369T838"/>
<dbReference type="InterPro" id="IPR046816">
    <property type="entry name" value="MmeI_Mtase"/>
</dbReference>
<feature type="domain" description="MmeI-like N-terminal" evidence="6">
    <location>
        <begin position="7"/>
        <end position="179"/>
    </location>
</feature>
<accession>A0A369T838</accession>
<evidence type="ECO:0000313" key="9">
    <source>
        <dbReference type="EMBL" id="RDD60624.1"/>
    </source>
</evidence>
<organism evidence="9 10">
    <name type="scientific">Ferruginivarius sediminum</name>
    <dbReference type="NCBI Taxonomy" id="2661937"/>
    <lineage>
        <taxon>Bacteria</taxon>
        <taxon>Pseudomonadati</taxon>
        <taxon>Pseudomonadota</taxon>
        <taxon>Alphaproteobacteria</taxon>
        <taxon>Rhodospirillales</taxon>
        <taxon>Rhodospirillaceae</taxon>
        <taxon>Ferruginivarius</taxon>
    </lineage>
</organism>
<dbReference type="EMBL" id="QPMH01000023">
    <property type="protein sequence ID" value="RDD60624.1"/>
    <property type="molecule type" value="Genomic_DNA"/>
</dbReference>
<gene>
    <name evidence="9" type="ORF">DRB17_17280</name>
</gene>
<reference evidence="9 10" key="1">
    <citation type="submission" date="2018-07" db="EMBL/GenBank/DDBJ databases">
        <title>Venubactetium sediminum gen. nov., sp. nov., isolated from a marine solar saltern.</title>
        <authorList>
            <person name="Wang S."/>
        </authorList>
    </citation>
    <scope>NUCLEOTIDE SEQUENCE [LARGE SCALE GENOMIC DNA]</scope>
    <source>
        <strain evidence="9 10">WD2A32</strain>
    </source>
</reference>
<dbReference type="InterPro" id="IPR046817">
    <property type="entry name" value="MmeI_N"/>
</dbReference>
<keyword evidence="3 9" id="KW-0808">Transferase</keyword>
<dbReference type="EC" id="2.1.1.72" evidence="1"/>
<dbReference type="PANTHER" id="PTHR33841">
    <property type="entry name" value="DNA METHYLTRANSFERASE YEEA-RELATED"/>
    <property type="match status" value="1"/>
</dbReference>
<evidence type="ECO:0000259" key="6">
    <source>
        <dbReference type="Pfam" id="PF20464"/>
    </source>
</evidence>
<dbReference type="RefSeq" id="WP_114583481.1">
    <property type="nucleotide sequence ID" value="NZ_QPMH01000023.1"/>
</dbReference>
<proteinExistence type="predicted"/>
<dbReference type="GO" id="GO:0009007">
    <property type="term" value="F:site-specific DNA-methyltransferase (adenine-specific) activity"/>
    <property type="evidence" value="ECO:0007669"/>
    <property type="project" value="UniProtKB-EC"/>
</dbReference>
<comment type="caution">
    <text evidence="9">The sequence shown here is derived from an EMBL/GenBank/DDBJ whole genome shotgun (WGS) entry which is preliminary data.</text>
</comment>
<evidence type="ECO:0000313" key="10">
    <source>
        <dbReference type="Proteomes" id="UP000253941"/>
    </source>
</evidence>
<dbReference type="PRINTS" id="PR00507">
    <property type="entry name" value="N12N6MTFRASE"/>
</dbReference>
<dbReference type="InterPro" id="IPR002052">
    <property type="entry name" value="DNA_methylase_N6_adenine_CS"/>
</dbReference>
<dbReference type="Gene3D" id="3.40.50.150">
    <property type="entry name" value="Vaccinia Virus protein VP39"/>
    <property type="match status" value="1"/>
</dbReference>
<name>A0A369T838_9PROT</name>
<dbReference type="InterPro" id="IPR046819">
    <property type="entry name" value="MmeI_hel"/>
</dbReference>
<comment type="catalytic activity">
    <reaction evidence="4">
        <text>a 2'-deoxyadenosine in DNA + S-adenosyl-L-methionine = an N(6)-methyl-2'-deoxyadenosine in DNA + S-adenosyl-L-homocysteine + H(+)</text>
        <dbReference type="Rhea" id="RHEA:15197"/>
        <dbReference type="Rhea" id="RHEA-COMP:12418"/>
        <dbReference type="Rhea" id="RHEA-COMP:12419"/>
        <dbReference type="ChEBI" id="CHEBI:15378"/>
        <dbReference type="ChEBI" id="CHEBI:57856"/>
        <dbReference type="ChEBI" id="CHEBI:59789"/>
        <dbReference type="ChEBI" id="CHEBI:90615"/>
        <dbReference type="ChEBI" id="CHEBI:90616"/>
        <dbReference type="EC" id="2.1.1.72"/>
    </reaction>
</comment>
<feature type="coiled-coil region" evidence="5">
    <location>
        <begin position="326"/>
        <end position="376"/>
    </location>
</feature>
<dbReference type="SUPFAM" id="SSF53335">
    <property type="entry name" value="S-adenosyl-L-methionine-dependent methyltransferases"/>
    <property type="match status" value="1"/>
</dbReference>
<evidence type="ECO:0000259" key="7">
    <source>
        <dbReference type="Pfam" id="PF20465"/>
    </source>
</evidence>
<evidence type="ECO:0000256" key="1">
    <source>
        <dbReference type="ARBA" id="ARBA00011900"/>
    </source>
</evidence>
<dbReference type="Pfam" id="PF20473">
    <property type="entry name" value="MmeI_Mtase"/>
    <property type="match status" value="1"/>
</dbReference>
<sequence length="528" mass="60449">MPEITPDEFIAKWKASSLKERSAAQEYFVDLCRLLDEPTPAQADPDGSWYCFERGATKTTGSDGWADVWKRGHFAWEFKGKRKDLTAAFSQLQQYALALENPPLLVVSDMERFRVHTNWTNSVSKVHEFALEDLRDANVRQKLKWVLSDPEKLRPSQTRQGLTEEAAAEFAELAKRLRQRGYEAQQVAHYVNRLVFCMFAEDVNLLPNEMFRRMLEHALADPSEFERLASDLFEAMKGGGRIGFEKVAWFNGSLFDDAEAIPLHKDEIELTLKAAKRDWSEIDPSIFGTLFERGLDPDKRSQLGAHYTDRDKIMMLVEPVVVRPWREQWEKTREKIRELTEKAEKAKNKGQRTKLLNDAEEAYREFLDELREVRVLDPACGSGNFLYLSLQALKDLEHKAGLDAETFGLNREFPSVGPRQVKGIELNPFAAELARVTIWIGEIQWMRRNGFNVSMSPVLKPLDTIECRDAILAPDGSEPKWPEADAIIGNPPFLGNKRMIAYLGEDYVSRLRSVYCDRLSGNIDLAGR</sequence>